<comment type="caution">
    <text evidence="4">The sequence shown here is derived from an EMBL/GenBank/DDBJ whole genome shotgun (WGS) entry which is preliminary data.</text>
</comment>
<dbReference type="Pfam" id="PF00498">
    <property type="entry name" value="FHA"/>
    <property type="match status" value="1"/>
</dbReference>
<dbReference type="EMBL" id="QUBR01000002">
    <property type="protein sequence ID" value="REK70135.1"/>
    <property type="molecule type" value="Genomic_DNA"/>
</dbReference>
<dbReference type="CDD" id="cd00060">
    <property type="entry name" value="FHA"/>
    <property type="match status" value="1"/>
</dbReference>
<dbReference type="Gene3D" id="2.60.200.20">
    <property type="match status" value="1"/>
</dbReference>
<gene>
    <name evidence="4" type="ORF">DX116_13265</name>
</gene>
<proteinExistence type="predicted"/>
<name>A0A371P2L4_9ACTN</name>
<feature type="domain" description="FHA" evidence="3">
    <location>
        <begin position="191"/>
        <end position="251"/>
    </location>
</feature>
<protein>
    <submittedName>
        <fullName evidence="4">FHA domain-containing protein</fullName>
    </submittedName>
</protein>
<dbReference type="AlphaFoldDB" id="A0A371P2L4"/>
<reference evidence="4 5" key="1">
    <citation type="submission" date="2018-08" db="EMBL/GenBank/DDBJ databases">
        <title>Aeromicrobium sp. M2KJ-4, whole genome shotgun sequence.</title>
        <authorList>
            <person name="Tuo L."/>
        </authorList>
    </citation>
    <scope>NUCLEOTIDE SEQUENCE [LARGE SCALE GENOMIC DNA]</scope>
    <source>
        <strain evidence="4 5">M2KJ-4</strain>
    </source>
</reference>
<evidence type="ECO:0000313" key="4">
    <source>
        <dbReference type="EMBL" id="REK70135.1"/>
    </source>
</evidence>
<feature type="region of interest" description="Disordered" evidence="2">
    <location>
        <begin position="268"/>
        <end position="294"/>
    </location>
</feature>
<dbReference type="InterPro" id="IPR008984">
    <property type="entry name" value="SMAD_FHA_dom_sf"/>
</dbReference>
<evidence type="ECO:0000313" key="5">
    <source>
        <dbReference type="Proteomes" id="UP000265581"/>
    </source>
</evidence>
<evidence type="ECO:0000256" key="2">
    <source>
        <dbReference type="SAM" id="MobiDB-lite"/>
    </source>
</evidence>
<sequence length="294" mass="31458">MTAVLHLHADLTFDIETGGRRGESDRHVHGTIRAAGNQVTVQTDDLLAVAGQPSRAAVRGMADALARLGLVVEISGPSGTVVTMGAVQAPLLQRLVTRSRHLRLGAWSHVLRAVVARRPSAHGAMDLSSAGLPPGTPWPLVPLRPVPRTVTTTHDAVGGRGHPRLYLSDTSDPAVDRRVGVFALPAEGVVIGSAAGSGLRLDGVDDVQAEIIRTDDDEYVLIARSSRVNTTVSGRQLPRQTLHTGSRIQLGTWRLAYVRDEFADHGRPYGGRIGGELGRQRTQPKPPNRSRQGF</sequence>
<dbReference type="Proteomes" id="UP000265581">
    <property type="component" value="Unassembled WGS sequence"/>
</dbReference>
<dbReference type="SUPFAM" id="SSF49879">
    <property type="entry name" value="SMAD/FHA domain"/>
    <property type="match status" value="1"/>
</dbReference>
<keyword evidence="1" id="KW-0597">Phosphoprotein</keyword>
<evidence type="ECO:0000259" key="3">
    <source>
        <dbReference type="Pfam" id="PF00498"/>
    </source>
</evidence>
<dbReference type="InterPro" id="IPR000253">
    <property type="entry name" value="FHA_dom"/>
</dbReference>
<organism evidence="4 5">
    <name type="scientific">Aeromicrobium endophyticum</name>
    <dbReference type="NCBI Taxonomy" id="2292704"/>
    <lineage>
        <taxon>Bacteria</taxon>
        <taxon>Bacillati</taxon>
        <taxon>Actinomycetota</taxon>
        <taxon>Actinomycetes</taxon>
        <taxon>Propionibacteriales</taxon>
        <taxon>Nocardioidaceae</taxon>
        <taxon>Aeromicrobium</taxon>
    </lineage>
</organism>
<evidence type="ECO:0000256" key="1">
    <source>
        <dbReference type="ARBA" id="ARBA00022553"/>
    </source>
</evidence>
<feature type="compositionally biased region" description="Gly residues" evidence="2">
    <location>
        <begin position="268"/>
        <end position="277"/>
    </location>
</feature>
<accession>A0A371P2L4</accession>
<keyword evidence="5" id="KW-1185">Reference proteome</keyword>